<accession>A0A3D8SLN8</accession>
<protein>
    <recommendedName>
        <fullName evidence="4">Cell surface protein</fullName>
    </recommendedName>
</protein>
<dbReference type="Proteomes" id="UP000256328">
    <property type="component" value="Unassembled WGS sequence"/>
</dbReference>
<evidence type="ECO:0000313" key="2">
    <source>
        <dbReference type="EMBL" id="RDW87220.1"/>
    </source>
</evidence>
<evidence type="ECO:0008006" key="4">
    <source>
        <dbReference type="Google" id="ProtNLM"/>
    </source>
</evidence>
<dbReference type="InterPro" id="IPR021476">
    <property type="entry name" value="Egh16-like"/>
</dbReference>
<dbReference type="PANTHER" id="PTHR34618">
    <property type="entry name" value="SURFACE PROTEIN MAS1, PUTATIVE-RELATED"/>
    <property type="match status" value="1"/>
</dbReference>
<feature type="signal peptide" evidence="1">
    <location>
        <begin position="1"/>
        <end position="19"/>
    </location>
</feature>
<comment type="caution">
    <text evidence="2">The sequence shown here is derived from an EMBL/GenBank/DDBJ whole genome shotgun (WGS) entry which is preliminary data.</text>
</comment>
<dbReference type="EMBL" id="PDLN01000004">
    <property type="protein sequence ID" value="RDW87220.1"/>
    <property type="molecule type" value="Genomic_DNA"/>
</dbReference>
<keyword evidence="3" id="KW-1185">Reference proteome</keyword>
<organism evidence="2 3">
    <name type="scientific">Coleophoma crateriformis</name>
    <dbReference type="NCBI Taxonomy" id="565419"/>
    <lineage>
        <taxon>Eukaryota</taxon>
        <taxon>Fungi</taxon>
        <taxon>Dikarya</taxon>
        <taxon>Ascomycota</taxon>
        <taxon>Pezizomycotina</taxon>
        <taxon>Leotiomycetes</taxon>
        <taxon>Helotiales</taxon>
        <taxon>Dermateaceae</taxon>
        <taxon>Coleophoma</taxon>
    </lineage>
</organism>
<dbReference type="Pfam" id="PF11327">
    <property type="entry name" value="Egh16-like"/>
    <property type="match status" value="1"/>
</dbReference>
<dbReference type="PANTHER" id="PTHR34618:SF4">
    <property type="entry name" value="CAS1"/>
    <property type="match status" value="1"/>
</dbReference>
<feature type="chain" id="PRO_5017686343" description="Cell surface protein" evidence="1">
    <location>
        <begin position="20"/>
        <end position="249"/>
    </location>
</feature>
<name>A0A3D8SLN8_9HELO</name>
<keyword evidence="1" id="KW-0732">Signal</keyword>
<evidence type="ECO:0000313" key="3">
    <source>
        <dbReference type="Proteomes" id="UP000256328"/>
    </source>
</evidence>
<reference evidence="2 3" key="1">
    <citation type="journal article" date="2018" name="IMA Fungus">
        <title>IMA Genome-F 9: Draft genome sequence of Annulohypoxylon stygium, Aspergillus mulundensis, Berkeleyomyces basicola (syn. Thielaviopsis basicola), Ceratocystis smalleyi, two Cercospora beticola strains, Coleophoma cylindrospora, Fusarium fracticaudum, Phialophora cf. hyalina, and Morchella septimelata.</title>
        <authorList>
            <person name="Wingfield B.D."/>
            <person name="Bills G.F."/>
            <person name="Dong Y."/>
            <person name="Huang W."/>
            <person name="Nel W.J."/>
            <person name="Swalarsk-Parry B.S."/>
            <person name="Vaghefi N."/>
            <person name="Wilken P.M."/>
            <person name="An Z."/>
            <person name="de Beer Z.W."/>
            <person name="De Vos L."/>
            <person name="Chen L."/>
            <person name="Duong T.A."/>
            <person name="Gao Y."/>
            <person name="Hammerbacher A."/>
            <person name="Kikkert J.R."/>
            <person name="Li Y."/>
            <person name="Li H."/>
            <person name="Li K."/>
            <person name="Li Q."/>
            <person name="Liu X."/>
            <person name="Ma X."/>
            <person name="Naidoo K."/>
            <person name="Pethybridge S.J."/>
            <person name="Sun J."/>
            <person name="Steenkamp E.T."/>
            <person name="van der Nest M.A."/>
            <person name="van Wyk S."/>
            <person name="Wingfield M.J."/>
            <person name="Xiong C."/>
            <person name="Yue Q."/>
            <person name="Zhang X."/>
        </authorList>
    </citation>
    <scope>NUCLEOTIDE SEQUENCE [LARGE SCALE GENOMIC DNA]</scope>
    <source>
        <strain evidence="2 3">BP5796</strain>
    </source>
</reference>
<proteinExistence type="predicted"/>
<sequence>MYTKSILLLALSTASMVSAHGKILAVTGDAGGNGTALGIKGASVATFGANSATEKDTTVFGGNANKPMTDGLGKTAASGKLTMAMLSEAVAQSGTTLPQVSASGGSINGTWRIVTSDGTANNKAGNLFAVVDSTGTGAYSTGTQLTVSSSMVGNGQGNVVQRAVTRALRAVGIQRRATNVGADASFSVKIPAGTTCTGSDATTGMKNVCLLKVANNNNNGPFGGNVAFQIAGTSTATNTTAKREESFQA</sequence>
<gene>
    <name evidence="2" type="ORF">BP5796_02914</name>
</gene>
<dbReference type="OrthoDB" id="5418436at2759"/>
<dbReference type="AlphaFoldDB" id="A0A3D8SLN8"/>
<evidence type="ECO:0000256" key="1">
    <source>
        <dbReference type="SAM" id="SignalP"/>
    </source>
</evidence>